<protein>
    <submittedName>
        <fullName evidence="2">Uncharacterized protein</fullName>
    </submittedName>
</protein>
<sequence>MADAPLGAQACAAGNHLGHQFVGMQAALHQRLGVVAADQRHGHGRGFMTVLDVHDPVLSEVEAIFLGDGANPLLGSDQDRVDQVRLGGEQGAPERFTIAGVNYRHVDRCQAFGALDQHLQACVFVGYGDFRHGRALGADLFPRRQHFGAARHHQQLILIEAGAVEDDVVVVIELLFDGDRYGDGVADGHRPRKVHGRFDQDRSRPRELRSQGGRHQRCGPHAVRDEILEQAAVAEFGIGQCRIHVAGHQGEKSDILRAQCADQ</sequence>
<comment type="caution">
    <text evidence="2">The sequence shown here is derived from an EMBL/GenBank/DDBJ whole genome shotgun (WGS) entry which is preliminary data.</text>
</comment>
<gene>
    <name evidence="2" type="ORF">AW09_000165</name>
</gene>
<proteinExistence type="predicted"/>
<evidence type="ECO:0000313" key="3">
    <source>
        <dbReference type="Proteomes" id="UP000020077"/>
    </source>
</evidence>
<organism evidence="2 3">
    <name type="scientific">Candidatus Accumulibacter phosphatis</name>
    <dbReference type="NCBI Taxonomy" id="327160"/>
    <lineage>
        <taxon>Bacteria</taxon>
        <taxon>Pseudomonadati</taxon>
        <taxon>Pseudomonadota</taxon>
        <taxon>Betaproteobacteria</taxon>
        <taxon>Candidatus Accumulibacter</taxon>
    </lineage>
</organism>
<dbReference type="AlphaFoldDB" id="A0A080M2H7"/>
<feature type="compositionally biased region" description="Basic and acidic residues" evidence="1">
    <location>
        <begin position="196"/>
        <end position="209"/>
    </location>
</feature>
<name>A0A080M2H7_9PROT</name>
<dbReference type="Proteomes" id="UP000020077">
    <property type="component" value="Unassembled WGS sequence"/>
</dbReference>
<dbReference type="EMBL" id="JDVG02000021">
    <property type="protein sequence ID" value="KFB74530.1"/>
    <property type="molecule type" value="Genomic_DNA"/>
</dbReference>
<evidence type="ECO:0000256" key="1">
    <source>
        <dbReference type="SAM" id="MobiDB-lite"/>
    </source>
</evidence>
<accession>A0A080M2H7</accession>
<evidence type="ECO:0000313" key="2">
    <source>
        <dbReference type="EMBL" id="KFB74530.1"/>
    </source>
</evidence>
<reference evidence="2 3" key="1">
    <citation type="submission" date="2014-02" db="EMBL/GenBank/DDBJ databases">
        <title>Expanding our view of genomic diversity in Candidatus Accumulibacter clades.</title>
        <authorList>
            <person name="Skennerton C.T."/>
            <person name="Barr J.J."/>
            <person name="Slater F.R."/>
            <person name="Bond P.L."/>
            <person name="Tyson G.W."/>
        </authorList>
    </citation>
    <scope>NUCLEOTIDE SEQUENCE [LARGE SCALE GENOMIC DNA]</scope>
    <source>
        <strain evidence="3">BA-91</strain>
    </source>
</reference>
<feature type="region of interest" description="Disordered" evidence="1">
    <location>
        <begin position="188"/>
        <end position="220"/>
    </location>
</feature>